<evidence type="ECO:0000313" key="2">
    <source>
        <dbReference type="EMBL" id="TSD65748.1"/>
    </source>
</evidence>
<dbReference type="InterPro" id="IPR010093">
    <property type="entry name" value="SinI_DNA-bd"/>
</dbReference>
<dbReference type="RefSeq" id="WP_143911975.1">
    <property type="nucleotide sequence ID" value="NZ_VLNT01000002.1"/>
</dbReference>
<gene>
    <name evidence="2" type="ORF">FNM00_04840</name>
</gene>
<dbReference type="EMBL" id="VLNT01000002">
    <property type="protein sequence ID" value="TSD65748.1"/>
    <property type="molecule type" value="Genomic_DNA"/>
</dbReference>
<dbReference type="Gene3D" id="1.10.10.10">
    <property type="entry name" value="Winged helix-like DNA-binding domain superfamily/Winged helix DNA-binding domain"/>
    <property type="match status" value="1"/>
</dbReference>
<dbReference type="AlphaFoldDB" id="A0A554SHB8"/>
<dbReference type="OrthoDB" id="194758at2"/>
<sequence length="76" mass="8573">MKADTNPLSGLDPLLSIDELSEYLGVSIKTIYEWRQNGRGPVAVRMGRHLKFAVSDVRAWLDNLRESHPGRPVERG</sequence>
<comment type="caution">
    <text evidence="2">The sequence shown here is derived from an EMBL/GenBank/DDBJ whole genome shotgun (WGS) entry which is preliminary data.</text>
</comment>
<dbReference type="InterPro" id="IPR009061">
    <property type="entry name" value="DNA-bd_dom_put_sf"/>
</dbReference>
<accession>A0A554SHB8</accession>
<organism evidence="2 3">
    <name type="scientific">Aeromicrobium piscarium</name>
    <dbReference type="NCBI Taxonomy" id="2590901"/>
    <lineage>
        <taxon>Bacteria</taxon>
        <taxon>Bacillati</taxon>
        <taxon>Actinomycetota</taxon>
        <taxon>Actinomycetes</taxon>
        <taxon>Propionibacteriales</taxon>
        <taxon>Nocardioidaceae</taxon>
        <taxon>Aeromicrobium</taxon>
    </lineage>
</organism>
<dbReference type="InterPro" id="IPR036388">
    <property type="entry name" value="WH-like_DNA-bd_sf"/>
</dbReference>
<dbReference type="GO" id="GO:0003677">
    <property type="term" value="F:DNA binding"/>
    <property type="evidence" value="ECO:0007669"/>
    <property type="project" value="InterPro"/>
</dbReference>
<dbReference type="SUPFAM" id="SSF46955">
    <property type="entry name" value="Putative DNA-binding domain"/>
    <property type="match status" value="1"/>
</dbReference>
<protein>
    <submittedName>
        <fullName evidence="2">Helix-turn-helix domain-containing protein</fullName>
    </submittedName>
</protein>
<dbReference type="InterPro" id="IPR041657">
    <property type="entry name" value="HTH_17"/>
</dbReference>
<dbReference type="NCBIfam" id="TIGR01764">
    <property type="entry name" value="excise"/>
    <property type="match status" value="1"/>
</dbReference>
<evidence type="ECO:0000259" key="1">
    <source>
        <dbReference type="Pfam" id="PF12728"/>
    </source>
</evidence>
<reference evidence="2 3" key="1">
    <citation type="submission" date="2019-07" db="EMBL/GenBank/DDBJ databases">
        <authorList>
            <person name="Zhao L.H."/>
        </authorList>
    </citation>
    <scope>NUCLEOTIDE SEQUENCE [LARGE SCALE GENOMIC DNA]</scope>
    <source>
        <strain evidence="2 3">Co35</strain>
    </source>
</reference>
<dbReference type="Pfam" id="PF12728">
    <property type="entry name" value="HTH_17"/>
    <property type="match status" value="1"/>
</dbReference>
<name>A0A554SHB8_9ACTN</name>
<evidence type="ECO:0000313" key="3">
    <source>
        <dbReference type="Proteomes" id="UP000316988"/>
    </source>
</evidence>
<keyword evidence="3" id="KW-1185">Reference proteome</keyword>
<feature type="domain" description="Helix-turn-helix" evidence="1">
    <location>
        <begin position="14"/>
        <end position="63"/>
    </location>
</feature>
<proteinExistence type="predicted"/>
<dbReference type="Proteomes" id="UP000316988">
    <property type="component" value="Unassembled WGS sequence"/>
</dbReference>